<evidence type="ECO:0000313" key="2">
    <source>
        <dbReference type="Proteomes" id="UP001234297"/>
    </source>
</evidence>
<organism evidence="1 2">
    <name type="scientific">Persea americana</name>
    <name type="common">Avocado</name>
    <dbReference type="NCBI Taxonomy" id="3435"/>
    <lineage>
        <taxon>Eukaryota</taxon>
        <taxon>Viridiplantae</taxon>
        <taxon>Streptophyta</taxon>
        <taxon>Embryophyta</taxon>
        <taxon>Tracheophyta</taxon>
        <taxon>Spermatophyta</taxon>
        <taxon>Magnoliopsida</taxon>
        <taxon>Magnoliidae</taxon>
        <taxon>Laurales</taxon>
        <taxon>Lauraceae</taxon>
        <taxon>Persea</taxon>
    </lineage>
</organism>
<name>A0ACC2L8U8_PERAE</name>
<reference evidence="1 2" key="1">
    <citation type="journal article" date="2022" name="Hortic Res">
        <title>A haplotype resolved chromosomal level avocado genome allows analysis of novel avocado genes.</title>
        <authorList>
            <person name="Nath O."/>
            <person name="Fletcher S.J."/>
            <person name="Hayward A."/>
            <person name="Shaw L.M."/>
            <person name="Masouleh A.K."/>
            <person name="Furtado A."/>
            <person name="Henry R.J."/>
            <person name="Mitter N."/>
        </authorList>
    </citation>
    <scope>NUCLEOTIDE SEQUENCE [LARGE SCALE GENOMIC DNA]</scope>
    <source>
        <strain evidence="2">cv. Hass</strain>
    </source>
</reference>
<gene>
    <name evidence="1" type="ORF">MRB53_023108</name>
</gene>
<proteinExistence type="predicted"/>
<evidence type="ECO:0000313" key="1">
    <source>
        <dbReference type="EMBL" id="KAJ8629785.1"/>
    </source>
</evidence>
<comment type="caution">
    <text evidence="1">The sequence shown here is derived from an EMBL/GenBank/DDBJ whole genome shotgun (WGS) entry which is preliminary data.</text>
</comment>
<sequence length="296" mass="33467">MANEVVSHLLIRCSEWLGIELLQAYDVDDKVRSLKQTLEWVHAFLVDADKINYCQSSERAKLWVRQIVDRAHEAEDAVDNFTYIAEQCKTWNASKIVRDPRRRVAKNIDKIVKAMNETILNRSLFGIENLPVGGGIASASLGVEEEEEQVQVACVVAEEEDVVHMDDDTSLLAEVLIQETAERRHLVSIVGMAGIEPMSPTKARRLVIKPDGSGKYIYLIKSAPTHFRSLFSFCQTHTIIEKDVCKFICGFKFLRILHLHSLSISHGSLDGIENLILLKYLGLMHSHRVIFGNLDN</sequence>
<dbReference type="EMBL" id="CM056815">
    <property type="protein sequence ID" value="KAJ8629785.1"/>
    <property type="molecule type" value="Genomic_DNA"/>
</dbReference>
<accession>A0ACC2L8U8</accession>
<protein>
    <submittedName>
        <fullName evidence="1">Uncharacterized protein</fullName>
    </submittedName>
</protein>
<dbReference type="Proteomes" id="UP001234297">
    <property type="component" value="Chromosome 7"/>
</dbReference>
<keyword evidence="2" id="KW-1185">Reference proteome</keyword>